<evidence type="ECO:0000256" key="2">
    <source>
        <dbReference type="ARBA" id="ARBA00005017"/>
    </source>
</evidence>
<dbReference type="InterPro" id="IPR027417">
    <property type="entry name" value="P-loop_NTPase"/>
</dbReference>
<evidence type="ECO:0000256" key="13">
    <source>
        <dbReference type="ARBA" id="ARBA00023011"/>
    </source>
</evidence>
<keyword evidence="10" id="KW-0152">Cholesterol biosynthesis</keyword>
<keyword evidence="5" id="KW-0444">Lipid biosynthesis</keyword>
<dbReference type="Proteomes" id="UP000326759">
    <property type="component" value="Unassembled WGS sequence"/>
</dbReference>
<evidence type="ECO:0000256" key="16">
    <source>
        <dbReference type="ARBA" id="ARBA00023221"/>
    </source>
</evidence>
<keyword evidence="4" id="KW-0963">Cytoplasm</keyword>
<evidence type="ECO:0000256" key="3">
    <source>
        <dbReference type="ARBA" id="ARBA00012958"/>
    </source>
</evidence>
<dbReference type="OrthoDB" id="2401875at2759"/>
<dbReference type="PANTHER" id="PTHR13101">
    <property type="entry name" value="PHOSPHOMEVALONATE KINASE"/>
    <property type="match status" value="1"/>
</dbReference>
<dbReference type="Pfam" id="PF04275">
    <property type="entry name" value="P-mevalo_kinase"/>
    <property type="match status" value="1"/>
</dbReference>
<keyword evidence="7" id="KW-0808">Transferase</keyword>
<dbReference type="AlphaFoldDB" id="A0A5N5T633"/>
<accession>A0A5N5T633</accession>
<evidence type="ECO:0000313" key="19">
    <source>
        <dbReference type="Proteomes" id="UP000326759"/>
    </source>
</evidence>
<evidence type="ECO:0000256" key="12">
    <source>
        <dbReference type="ARBA" id="ARBA00022955"/>
    </source>
</evidence>
<dbReference type="GO" id="GO:0005524">
    <property type="term" value="F:ATP binding"/>
    <property type="evidence" value="ECO:0007669"/>
    <property type="project" value="UniProtKB-KW"/>
</dbReference>
<keyword evidence="11" id="KW-0067">ATP-binding</keyword>
<evidence type="ECO:0000256" key="5">
    <source>
        <dbReference type="ARBA" id="ARBA00022516"/>
    </source>
</evidence>
<dbReference type="Gene3D" id="3.40.50.300">
    <property type="entry name" value="P-loop containing nucleotide triphosphate hydrolases"/>
    <property type="match status" value="1"/>
</dbReference>
<keyword evidence="13" id="KW-0756">Sterol biosynthesis</keyword>
<evidence type="ECO:0000256" key="1">
    <source>
        <dbReference type="ARBA" id="ARBA00004514"/>
    </source>
</evidence>
<dbReference type="GO" id="GO:0004631">
    <property type="term" value="F:phosphomevalonate kinase activity"/>
    <property type="evidence" value="ECO:0007669"/>
    <property type="project" value="UniProtKB-EC"/>
</dbReference>
<dbReference type="GO" id="GO:0006695">
    <property type="term" value="P:cholesterol biosynthetic process"/>
    <property type="evidence" value="ECO:0007669"/>
    <property type="project" value="UniProtKB-KW"/>
</dbReference>
<keyword evidence="6" id="KW-0153">Cholesterol metabolism</keyword>
<dbReference type="GO" id="GO:0019287">
    <property type="term" value="P:isopentenyl diphosphate biosynthetic process, mevalonate pathway"/>
    <property type="evidence" value="ECO:0007669"/>
    <property type="project" value="UniProtKB-UniPathway"/>
</dbReference>
<dbReference type="InterPro" id="IPR005919">
    <property type="entry name" value="Pmev_kin_anim"/>
</dbReference>
<dbReference type="PANTHER" id="PTHR13101:SF1">
    <property type="entry name" value="PHOSPHOMEVALONATE KINASE"/>
    <property type="match status" value="1"/>
</dbReference>
<evidence type="ECO:0000256" key="15">
    <source>
        <dbReference type="ARBA" id="ARBA00023166"/>
    </source>
</evidence>
<organism evidence="18 19">
    <name type="scientific">Armadillidium nasatum</name>
    <dbReference type="NCBI Taxonomy" id="96803"/>
    <lineage>
        <taxon>Eukaryota</taxon>
        <taxon>Metazoa</taxon>
        <taxon>Ecdysozoa</taxon>
        <taxon>Arthropoda</taxon>
        <taxon>Crustacea</taxon>
        <taxon>Multicrustacea</taxon>
        <taxon>Malacostraca</taxon>
        <taxon>Eumalacostraca</taxon>
        <taxon>Peracarida</taxon>
        <taxon>Isopoda</taxon>
        <taxon>Oniscidea</taxon>
        <taxon>Crinocheta</taxon>
        <taxon>Armadillidiidae</taxon>
        <taxon>Armadillidium</taxon>
    </lineage>
</organism>
<evidence type="ECO:0000313" key="18">
    <source>
        <dbReference type="EMBL" id="KAB7501912.1"/>
    </source>
</evidence>
<dbReference type="UniPathway" id="UPA00057">
    <property type="reaction ID" value="UER00099"/>
</dbReference>
<sequence>MSMALCDVITCSYFNSCLIYKFYKGAPINGKRKTGKDYVTNVLNNKLSSNGSIIIRLSGPLKNEYAKINQLDSDKLYSASSYKEKYREDMVKWSEEIRAKDNSYFIKAALKMYNAFEYPIWIVSDMRRLSDLTWFKNEYNHNIITEGIEICHISGMGKLF</sequence>
<comment type="pathway">
    <text evidence="2">Isoprenoid biosynthesis; isopentenyl diphosphate biosynthesis via mevalonate pathway; isopentenyl diphosphate from (R)-mevalonate: step 2/3.</text>
</comment>
<keyword evidence="8" id="KW-0547">Nucleotide-binding</keyword>
<protein>
    <recommendedName>
        <fullName evidence="17">Phosphomevalonate kinase</fullName>
        <ecNumber evidence="3">2.7.4.2</ecNumber>
    </recommendedName>
</protein>
<reference evidence="18 19" key="1">
    <citation type="journal article" date="2019" name="PLoS Biol.">
        <title>Sex chromosomes control vertical transmission of feminizing Wolbachia symbionts in an isopod.</title>
        <authorList>
            <person name="Becking T."/>
            <person name="Chebbi M.A."/>
            <person name="Giraud I."/>
            <person name="Moumen B."/>
            <person name="Laverre T."/>
            <person name="Caubet Y."/>
            <person name="Peccoud J."/>
            <person name="Gilbert C."/>
            <person name="Cordaux R."/>
        </authorList>
    </citation>
    <scope>NUCLEOTIDE SEQUENCE [LARGE SCALE GENOMIC DNA]</scope>
    <source>
        <strain evidence="18">ANa2</strain>
        <tissue evidence="18">Whole body excluding digestive tract and cuticle</tissue>
    </source>
</reference>
<keyword evidence="12" id="KW-0752">Steroid biosynthesis</keyword>
<gene>
    <name evidence="18" type="primary">PMVK</name>
    <name evidence="18" type="ORF">Anas_00028</name>
</gene>
<proteinExistence type="predicted"/>
<dbReference type="EC" id="2.7.4.2" evidence="3"/>
<dbReference type="GO" id="GO:0005829">
    <property type="term" value="C:cytosol"/>
    <property type="evidence" value="ECO:0007669"/>
    <property type="project" value="UniProtKB-SubCell"/>
</dbReference>
<comment type="caution">
    <text evidence="18">The sequence shown here is derived from an EMBL/GenBank/DDBJ whole genome shotgun (WGS) entry which is preliminary data.</text>
</comment>
<dbReference type="EMBL" id="SEYY01009120">
    <property type="protein sequence ID" value="KAB7501912.1"/>
    <property type="molecule type" value="Genomic_DNA"/>
</dbReference>
<evidence type="ECO:0000256" key="14">
    <source>
        <dbReference type="ARBA" id="ARBA00023098"/>
    </source>
</evidence>
<name>A0A5N5T633_9CRUS</name>
<keyword evidence="16" id="KW-0753">Steroid metabolism</keyword>
<evidence type="ECO:0000256" key="11">
    <source>
        <dbReference type="ARBA" id="ARBA00022840"/>
    </source>
</evidence>
<evidence type="ECO:0000256" key="6">
    <source>
        <dbReference type="ARBA" id="ARBA00022548"/>
    </source>
</evidence>
<evidence type="ECO:0000256" key="10">
    <source>
        <dbReference type="ARBA" id="ARBA00022778"/>
    </source>
</evidence>
<evidence type="ECO:0000256" key="8">
    <source>
        <dbReference type="ARBA" id="ARBA00022741"/>
    </source>
</evidence>
<evidence type="ECO:0000256" key="4">
    <source>
        <dbReference type="ARBA" id="ARBA00022490"/>
    </source>
</evidence>
<keyword evidence="19" id="KW-1185">Reference proteome</keyword>
<comment type="subcellular location">
    <subcellularLocation>
        <location evidence="1">Cytoplasm</location>
        <location evidence="1">Cytosol</location>
    </subcellularLocation>
</comment>
<keyword evidence="14" id="KW-0443">Lipid metabolism</keyword>
<evidence type="ECO:0000256" key="17">
    <source>
        <dbReference type="ARBA" id="ARBA00034549"/>
    </source>
</evidence>
<evidence type="ECO:0000256" key="9">
    <source>
        <dbReference type="ARBA" id="ARBA00022777"/>
    </source>
</evidence>
<evidence type="ECO:0000256" key="7">
    <source>
        <dbReference type="ARBA" id="ARBA00022679"/>
    </source>
</evidence>
<keyword evidence="15" id="KW-1207">Sterol metabolism</keyword>
<keyword evidence="9 18" id="KW-0418">Kinase</keyword>